<feature type="transmembrane region" description="Helical" evidence="7">
    <location>
        <begin position="291"/>
        <end position="316"/>
    </location>
</feature>
<sequence>MKDFQQKVLHGIIWTALQNWGGQVGSLLVFFVLARLLEPEDFGLVALANVFLAFVQVFLDQGFPKALIQHQNLEPEHIHTAFWTNLISGAVLTGLCILFSPLIADLFNEAQLTPILRYFSLLLLISSFTGVQEALLERQFKFKFVALRSLLGLFLGGLAGVSAALLGCGVWSLVIQQLTYESVGAIVLWRASDWRPQRQFSWPHFRELFSFGVNILAFNFLGFINTRSDDLLIGYFLGPTALGYYSIAYRILQIMVQLLIDTVNRVALPTFSRLLSDLAVFRSAFYKATQLTSVISFPCFLAVAVLAPELITLLFGKQWLPSAPVLQLLALAGIFRTISRFKGAIFMAMGKPVWRVWLGLLSSILNLIFFAIAVRWGVVAVGLAYLVRTGIMFPIEQSAVGRLIQAPMRDYLRQFVAPLVSATLMAVAILVAQQSISWKISPILQLIVLNSIGAATYLILLRLLAPKLFQKLLAALVTFLPNVNYKNV</sequence>
<dbReference type="Proteomes" id="UP001600165">
    <property type="component" value="Unassembled WGS sequence"/>
</dbReference>
<evidence type="ECO:0000256" key="3">
    <source>
        <dbReference type="ARBA" id="ARBA00022475"/>
    </source>
</evidence>
<dbReference type="RefSeq" id="WP_377960155.1">
    <property type="nucleotide sequence ID" value="NZ_JBHZOL010000001.1"/>
</dbReference>
<keyword evidence="6 7" id="KW-0472">Membrane</keyword>
<keyword evidence="3" id="KW-1003">Cell membrane</keyword>
<feature type="transmembrane region" description="Helical" evidence="7">
    <location>
        <begin position="232"/>
        <end position="252"/>
    </location>
</feature>
<feature type="transmembrane region" description="Helical" evidence="7">
    <location>
        <begin position="145"/>
        <end position="164"/>
    </location>
</feature>
<evidence type="ECO:0000256" key="4">
    <source>
        <dbReference type="ARBA" id="ARBA00022692"/>
    </source>
</evidence>
<comment type="similarity">
    <text evidence="2">Belongs to the polysaccharide synthase family.</text>
</comment>
<feature type="transmembrane region" description="Helical" evidence="7">
    <location>
        <begin position="442"/>
        <end position="464"/>
    </location>
</feature>
<protein>
    <submittedName>
        <fullName evidence="8">Lipopolysaccharide biosynthesis protein</fullName>
    </submittedName>
</protein>
<dbReference type="InterPro" id="IPR050833">
    <property type="entry name" value="Poly_Biosynth_Transport"/>
</dbReference>
<dbReference type="PANTHER" id="PTHR30250">
    <property type="entry name" value="PST FAMILY PREDICTED COLANIC ACID TRANSPORTER"/>
    <property type="match status" value="1"/>
</dbReference>
<feature type="transmembrane region" description="Helical" evidence="7">
    <location>
        <begin position="415"/>
        <end position="436"/>
    </location>
</feature>
<name>A0ABW6I924_9CYAN</name>
<evidence type="ECO:0000256" key="1">
    <source>
        <dbReference type="ARBA" id="ARBA00004651"/>
    </source>
</evidence>
<comment type="subcellular location">
    <subcellularLocation>
        <location evidence="1">Cell membrane</location>
        <topology evidence="1">Multi-pass membrane protein</topology>
    </subcellularLocation>
</comment>
<feature type="transmembrane region" description="Helical" evidence="7">
    <location>
        <begin position="208"/>
        <end position="226"/>
    </location>
</feature>
<dbReference type="EMBL" id="JBHZOL010000001">
    <property type="protein sequence ID" value="MFE4104663.1"/>
    <property type="molecule type" value="Genomic_DNA"/>
</dbReference>
<gene>
    <name evidence="8" type="ORF">ACFVKH_00140</name>
</gene>
<proteinExistence type="inferred from homology"/>
<feature type="transmembrane region" description="Helical" evidence="7">
    <location>
        <begin position="12"/>
        <end position="36"/>
    </location>
</feature>
<dbReference type="PANTHER" id="PTHR30250:SF10">
    <property type="entry name" value="LIPOPOLYSACCHARIDE BIOSYNTHESIS PROTEIN WZXC"/>
    <property type="match status" value="1"/>
</dbReference>
<reference evidence="8 9" key="1">
    <citation type="submission" date="2024-10" db="EMBL/GenBank/DDBJ databases">
        <authorList>
            <person name="Ratan Roy A."/>
            <person name="Morales Sandoval P.H."/>
            <person name="De Los Santos Villalobos S."/>
            <person name="Chakraborty S."/>
            <person name="Mukherjee J."/>
        </authorList>
    </citation>
    <scope>NUCLEOTIDE SEQUENCE [LARGE SCALE GENOMIC DNA]</scope>
    <source>
        <strain evidence="8 9">S1</strain>
    </source>
</reference>
<feature type="transmembrane region" description="Helical" evidence="7">
    <location>
        <begin position="115"/>
        <end position="136"/>
    </location>
</feature>
<evidence type="ECO:0000256" key="6">
    <source>
        <dbReference type="ARBA" id="ARBA00023136"/>
    </source>
</evidence>
<evidence type="ECO:0000256" key="2">
    <source>
        <dbReference type="ARBA" id="ARBA00007430"/>
    </source>
</evidence>
<accession>A0ABW6I924</accession>
<evidence type="ECO:0000256" key="7">
    <source>
        <dbReference type="SAM" id="Phobius"/>
    </source>
</evidence>
<evidence type="ECO:0000313" key="8">
    <source>
        <dbReference type="EMBL" id="MFE4104663.1"/>
    </source>
</evidence>
<dbReference type="Pfam" id="PF13440">
    <property type="entry name" value="Polysacc_synt_3"/>
    <property type="match status" value="1"/>
</dbReference>
<feature type="transmembrane region" description="Helical" evidence="7">
    <location>
        <begin position="322"/>
        <end position="341"/>
    </location>
</feature>
<feature type="transmembrane region" description="Helical" evidence="7">
    <location>
        <begin position="42"/>
        <end position="59"/>
    </location>
</feature>
<dbReference type="CDD" id="cd13127">
    <property type="entry name" value="MATE_tuaB_like"/>
    <property type="match status" value="1"/>
</dbReference>
<comment type="caution">
    <text evidence="8">The sequence shown here is derived from an EMBL/GenBank/DDBJ whole genome shotgun (WGS) entry which is preliminary data.</text>
</comment>
<keyword evidence="9" id="KW-1185">Reference proteome</keyword>
<organism evidence="8 9">
    <name type="scientific">Almyronema epifaneia S1</name>
    <dbReference type="NCBI Taxonomy" id="2991925"/>
    <lineage>
        <taxon>Bacteria</taxon>
        <taxon>Bacillati</taxon>
        <taxon>Cyanobacteriota</taxon>
        <taxon>Cyanophyceae</taxon>
        <taxon>Nodosilineales</taxon>
        <taxon>Nodosilineaceae</taxon>
        <taxon>Almyronema</taxon>
        <taxon>Almyronema epifaneia</taxon>
    </lineage>
</organism>
<feature type="transmembrane region" description="Helical" evidence="7">
    <location>
        <begin position="80"/>
        <end position="103"/>
    </location>
</feature>
<keyword evidence="5 7" id="KW-1133">Transmembrane helix</keyword>
<evidence type="ECO:0000313" key="9">
    <source>
        <dbReference type="Proteomes" id="UP001600165"/>
    </source>
</evidence>
<evidence type="ECO:0000256" key="5">
    <source>
        <dbReference type="ARBA" id="ARBA00022989"/>
    </source>
</evidence>
<keyword evidence="4 7" id="KW-0812">Transmembrane</keyword>